<dbReference type="EMBL" id="JBHUNF010000002">
    <property type="protein sequence ID" value="MFD2674547.1"/>
    <property type="molecule type" value="Genomic_DNA"/>
</dbReference>
<dbReference type="Proteomes" id="UP001597453">
    <property type="component" value="Unassembled WGS sequence"/>
</dbReference>
<reference evidence="3" key="1">
    <citation type="journal article" date="2019" name="Int. J. Syst. Evol. Microbiol.">
        <title>The Global Catalogue of Microorganisms (GCM) 10K type strain sequencing project: providing services to taxonomists for standard genome sequencing and annotation.</title>
        <authorList>
            <consortium name="The Broad Institute Genomics Platform"/>
            <consortium name="The Broad Institute Genome Sequencing Center for Infectious Disease"/>
            <person name="Wu L."/>
            <person name="Ma J."/>
        </authorList>
    </citation>
    <scope>NUCLEOTIDE SEQUENCE [LARGE SCALE GENOMIC DNA]</scope>
    <source>
        <strain evidence="3">TISTR 1511</strain>
    </source>
</reference>
<organism evidence="2 3">
    <name type="scientific">Gulosibacter bifidus</name>
    <dbReference type="NCBI Taxonomy" id="272239"/>
    <lineage>
        <taxon>Bacteria</taxon>
        <taxon>Bacillati</taxon>
        <taxon>Actinomycetota</taxon>
        <taxon>Actinomycetes</taxon>
        <taxon>Micrococcales</taxon>
        <taxon>Microbacteriaceae</taxon>
        <taxon>Gulosibacter</taxon>
    </lineage>
</organism>
<accession>A0ABW5RKN0</accession>
<evidence type="ECO:0000256" key="1">
    <source>
        <dbReference type="SAM" id="SignalP"/>
    </source>
</evidence>
<dbReference type="PROSITE" id="PS51257">
    <property type="entry name" value="PROKAR_LIPOPROTEIN"/>
    <property type="match status" value="1"/>
</dbReference>
<keyword evidence="1" id="KW-0732">Signal</keyword>
<keyword evidence="3" id="KW-1185">Reference proteome</keyword>
<feature type="signal peptide" evidence="1">
    <location>
        <begin position="1"/>
        <end position="30"/>
    </location>
</feature>
<feature type="chain" id="PRO_5046165969" description="Lipoprotein" evidence="1">
    <location>
        <begin position="31"/>
        <end position="154"/>
    </location>
</feature>
<sequence length="154" mass="14962">MSTSLKYLRGASALAALLAGGLALTGCSQAANDAGTSATDATAAPAVTTAPTETDGAVGELTVIVTEATLVDGNIETRAVVTGHIGDGTCKVTATSASGETLTGEAAAVPDAQSTSCPLVVLEGADPSADWKVTVEYTGDGVSGTSEATTTEVL</sequence>
<name>A0ABW5RKN0_9MICO</name>
<comment type="caution">
    <text evidence="2">The sequence shown here is derived from an EMBL/GenBank/DDBJ whole genome shotgun (WGS) entry which is preliminary data.</text>
</comment>
<dbReference type="RefSeq" id="WP_066058909.1">
    <property type="nucleotide sequence ID" value="NZ_JBHUNF010000002.1"/>
</dbReference>
<evidence type="ECO:0000313" key="3">
    <source>
        <dbReference type="Proteomes" id="UP001597453"/>
    </source>
</evidence>
<protein>
    <recommendedName>
        <fullName evidence="4">Lipoprotein</fullName>
    </recommendedName>
</protein>
<evidence type="ECO:0008006" key="4">
    <source>
        <dbReference type="Google" id="ProtNLM"/>
    </source>
</evidence>
<proteinExistence type="predicted"/>
<gene>
    <name evidence="2" type="ORF">ACFSUQ_04440</name>
</gene>
<evidence type="ECO:0000313" key="2">
    <source>
        <dbReference type="EMBL" id="MFD2674547.1"/>
    </source>
</evidence>